<reference evidence="2" key="1">
    <citation type="submission" date="2009-10" db="EMBL/GenBank/DDBJ databases">
        <title>Diversity of trophic interactions inside an arsenic-rich microbial ecosystem.</title>
        <authorList>
            <person name="Bertin P.N."/>
            <person name="Heinrich-Salmeron A."/>
            <person name="Pelletier E."/>
            <person name="Goulhen-Chollet F."/>
            <person name="Arsene-Ploetze F."/>
            <person name="Gallien S."/>
            <person name="Calteau A."/>
            <person name="Vallenet D."/>
            <person name="Casiot C."/>
            <person name="Chane-Woon-Ming B."/>
            <person name="Giloteaux L."/>
            <person name="Barakat M."/>
            <person name="Bonnefoy V."/>
            <person name="Bruneel O."/>
            <person name="Chandler M."/>
            <person name="Cleiss J."/>
            <person name="Duran R."/>
            <person name="Elbaz-Poulichet F."/>
            <person name="Fonknechten N."/>
            <person name="Lauga B."/>
            <person name="Mornico D."/>
            <person name="Ortet P."/>
            <person name="Schaeffer C."/>
            <person name="Siguier P."/>
            <person name="Alexander Thil Smith A."/>
            <person name="Van Dorsselaer A."/>
            <person name="Weissenbach J."/>
            <person name="Medigue C."/>
            <person name="Le Paslier D."/>
        </authorList>
    </citation>
    <scope>NUCLEOTIDE SEQUENCE</scope>
</reference>
<dbReference type="InterPro" id="IPR023346">
    <property type="entry name" value="Lysozyme-like_dom_sf"/>
</dbReference>
<protein>
    <submittedName>
        <fullName evidence="2">Putative Lytic murein transglycosylase B</fullName>
    </submittedName>
</protein>
<comment type="caution">
    <text evidence="2">The sequence shown here is derived from an EMBL/GenBank/DDBJ whole genome shotgun (WGS) entry which is preliminary data.</text>
</comment>
<dbReference type="SUPFAM" id="SSF53955">
    <property type="entry name" value="Lysozyme-like"/>
    <property type="match status" value="1"/>
</dbReference>
<dbReference type="Gene3D" id="1.10.8.350">
    <property type="entry name" value="Bacterial muramidase"/>
    <property type="match status" value="1"/>
</dbReference>
<dbReference type="InterPro" id="IPR011757">
    <property type="entry name" value="Lytic_transglycosylase_MltB"/>
</dbReference>
<dbReference type="AlphaFoldDB" id="E6PR44"/>
<dbReference type="NCBIfam" id="TIGR02282">
    <property type="entry name" value="MltB"/>
    <property type="match status" value="1"/>
</dbReference>
<proteinExistence type="predicted"/>
<dbReference type="Gene3D" id="1.10.530.10">
    <property type="match status" value="1"/>
</dbReference>
<dbReference type="Pfam" id="PF13406">
    <property type="entry name" value="SLT_2"/>
    <property type="match status" value="1"/>
</dbReference>
<dbReference type="GO" id="GO:0009253">
    <property type="term" value="P:peptidoglycan catabolic process"/>
    <property type="evidence" value="ECO:0007669"/>
    <property type="project" value="TreeGrafter"/>
</dbReference>
<dbReference type="InterPro" id="IPR031304">
    <property type="entry name" value="SLT_2"/>
</dbReference>
<feature type="domain" description="Transglycosylase SLT" evidence="1">
    <location>
        <begin position="63"/>
        <end position="362"/>
    </location>
</feature>
<dbReference type="EMBL" id="CABM01000042">
    <property type="protein sequence ID" value="CBH97399.1"/>
    <property type="molecule type" value="Genomic_DNA"/>
</dbReference>
<dbReference type="PANTHER" id="PTHR30163:SF9">
    <property type="entry name" value="MEMBRANE-BOUND LYTIC MUREIN TRANSGLYCOSYLASE B"/>
    <property type="match status" value="1"/>
</dbReference>
<evidence type="ECO:0000313" key="2">
    <source>
        <dbReference type="EMBL" id="CBH97399.1"/>
    </source>
</evidence>
<accession>E6PR44</accession>
<dbReference type="PANTHER" id="PTHR30163">
    <property type="entry name" value="MEMBRANE-BOUND LYTIC MUREIN TRANSGLYCOSYLASE B"/>
    <property type="match status" value="1"/>
</dbReference>
<evidence type="ECO:0000259" key="1">
    <source>
        <dbReference type="Pfam" id="PF13406"/>
    </source>
</evidence>
<gene>
    <name evidence="2" type="ORF">CARN2_2871</name>
</gene>
<dbReference type="GO" id="GO:0008933">
    <property type="term" value="F:peptidoglycan lytic transglycosylase activity"/>
    <property type="evidence" value="ECO:0007669"/>
    <property type="project" value="TreeGrafter"/>
</dbReference>
<sequence length="371" mass="39187">MARSSTRLPRPAPALPSRRLALLAGCGLLGGAWLQGRALAQAAPGSSAGGSSPAMNYADAPRAAALAAQLAQQTGLDASWIASQLDQAQFQPAVARLIIPGRPEQKNWRVYRSRFVEPMRIGAGSDFVQEFDVWLRKAESRFGVPRSVIVGILGVETIYGRNMGGFRVLDALATLALDFPAAAPKDRSSYFASQFGDYFLWCRGSGFDATQVKGSYAGAIGMPQFMPGNILRYALNFEGGSKVDIINSAADAIGSVGNYLAGHGWTAGQPTHFQLLVPSSIAPDTLAKLLAPDIVPSFSAQDLQNAGLPLLPQVLAYPGKLAVVQLPNAGAKPDYILGTDNFYAVTRYNHSAFYALAVIELGNAAMAAAQG</sequence>
<organism evidence="2">
    <name type="scientific">mine drainage metagenome</name>
    <dbReference type="NCBI Taxonomy" id="410659"/>
    <lineage>
        <taxon>unclassified sequences</taxon>
        <taxon>metagenomes</taxon>
        <taxon>ecological metagenomes</taxon>
    </lineage>
</organism>
<name>E6PR44_9ZZZZ</name>
<dbReference type="InterPro" id="IPR043426">
    <property type="entry name" value="MltB-like"/>
</dbReference>